<feature type="compositionally biased region" description="Polar residues" evidence="1">
    <location>
        <begin position="552"/>
        <end position="563"/>
    </location>
</feature>
<feature type="compositionally biased region" description="Low complexity" evidence="1">
    <location>
        <begin position="319"/>
        <end position="333"/>
    </location>
</feature>
<dbReference type="RefSeq" id="XP_012941574.2">
    <property type="nucleotide sequence ID" value="XM_013086120.2"/>
</dbReference>
<evidence type="ECO:0000313" key="4">
    <source>
        <dbReference type="Proteomes" id="UP000694888"/>
    </source>
</evidence>
<feature type="compositionally biased region" description="Acidic residues" evidence="1">
    <location>
        <begin position="418"/>
        <end position="428"/>
    </location>
</feature>
<dbReference type="Gene3D" id="2.60.40.10">
    <property type="entry name" value="Immunoglobulins"/>
    <property type="match status" value="1"/>
</dbReference>
<feature type="transmembrane region" description="Helical" evidence="2">
    <location>
        <begin position="113"/>
        <end position="135"/>
    </location>
</feature>
<feature type="region of interest" description="Disordered" evidence="1">
    <location>
        <begin position="146"/>
        <end position="184"/>
    </location>
</feature>
<feature type="compositionally biased region" description="Basic and acidic residues" evidence="1">
    <location>
        <begin position="485"/>
        <end position="494"/>
    </location>
</feature>
<dbReference type="CDD" id="cd00063">
    <property type="entry name" value="FN3"/>
    <property type="match status" value="1"/>
</dbReference>
<dbReference type="PROSITE" id="PS50853">
    <property type="entry name" value="FN3"/>
    <property type="match status" value="1"/>
</dbReference>
<dbReference type="GeneID" id="101852786"/>
<feature type="compositionally biased region" description="Basic and acidic residues" evidence="1">
    <location>
        <begin position="429"/>
        <end position="442"/>
    </location>
</feature>
<name>A0ABM1A657_APLCA</name>
<keyword evidence="4" id="KW-1185">Reference proteome</keyword>
<feature type="region of interest" description="Disordered" evidence="1">
    <location>
        <begin position="475"/>
        <end position="563"/>
    </location>
</feature>
<feature type="compositionally biased region" description="Pro residues" evidence="1">
    <location>
        <begin position="497"/>
        <end position="513"/>
    </location>
</feature>
<accession>A0ABM1A657</accession>
<evidence type="ECO:0000256" key="2">
    <source>
        <dbReference type="SAM" id="Phobius"/>
    </source>
</evidence>
<gene>
    <name evidence="5" type="primary">LOC101852786</name>
</gene>
<dbReference type="SUPFAM" id="SSF49265">
    <property type="entry name" value="Fibronectin type III"/>
    <property type="match status" value="1"/>
</dbReference>
<feature type="compositionally biased region" description="Low complexity" evidence="1">
    <location>
        <begin position="514"/>
        <end position="551"/>
    </location>
</feature>
<keyword evidence="2" id="KW-1133">Transmembrane helix</keyword>
<reference evidence="5" key="1">
    <citation type="submission" date="2025-08" db="UniProtKB">
        <authorList>
            <consortium name="RefSeq"/>
        </authorList>
    </citation>
    <scope>IDENTIFICATION</scope>
</reference>
<proteinExistence type="predicted"/>
<organism evidence="4 5">
    <name type="scientific">Aplysia californica</name>
    <name type="common">California sea hare</name>
    <dbReference type="NCBI Taxonomy" id="6500"/>
    <lineage>
        <taxon>Eukaryota</taxon>
        <taxon>Metazoa</taxon>
        <taxon>Spiralia</taxon>
        <taxon>Lophotrochozoa</taxon>
        <taxon>Mollusca</taxon>
        <taxon>Gastropoda</taxon>
        <taxon>Heterobranchia</taxon>
        <taxon>Euthyneura</taxon>
        <taxon>Tectipleura</taxon>
        <taxon>Aplysiida</taxon>
        <taxon>Aplysioidea</taxon>
        <taxon>Aplysiidae</taxon>
        <taxon>Aplysia</taxon>
    </lineage>
</organism>
<feature type="region of interest" description="Disordered" evidence="1">
    <location>
        <begin position="196"/>
        <end position="251"/>
    </location>
</feature>
<feature type="region of interest" description="Disordered" evidence="1">
    <location>
        <begin position="290"/>
        <end position="352"/>
    </location>
</feature>
<protein>
    <submittedName>
        <fullName evidence="5">Uncharacterized protein LOC101852786</fullName>
    </submittedName>
</protein>
<dbReference type="InterPro" id="IPR036116">
    <property type="entry name" value="FN3_sf"/>
</dbReference>
<dbReference type="InterPro" id="IPR003961">
    <property type="entry name" value="FN3_dom"/>
</dbReference>
<sequence>MPPVNPNGALSSYVLTYAREDSPLDEDSSWKSITQEASETSVQIDELEPRSYLFKVTAGNKAGQGASTDLISVLPACQPDAPVPCPPVNTPDTETTTEKLDVAASEGLSDEKIGLIVGITLGLLLCVAICVAVVLCHRRCVRRDADPNTSHAPIYPGNGHVTSLTPHRPGNGQAHHMTLPAGGGQMEMRNLESSPMLPQIPENEQSDSKGGSDIGSAPNGLRLNGFVKGNHRPPAHLLHTGSHGDLNSSNNSEELQGLMAAMLASTDGNTLALTGRHDHIIMSSQDGIERAEDELGDHSSEDSGTGCRRAGMLGGGRAGHPTAGSSSPTHSPGGSSGADSSLGHHQNDAGSGWDHALMDHGLLVDEIGGVLIDRSTGDVIGLVAGDRRADDGDVAGRLMEGVDHVCGGQGGRRRVCGEEEEEEEEESAANDRDSGHGSEAKSHSGIVRVGGEGCAAGDPCCATANCGGGSSNCHVPVSASPGDGHVLEGEREGDSLPLPPPPPPPPLVSPSPPTQQSSSSTTTTTASSSQQLPYSSSSRNSSNNNNNNNNRPQANVTPTDSQR</sequence>
<evidence type="ECO:0000256" key="1">
    <source>
        <dbReference type="SAM" id="MobiDB-lite"/>
    </source>
</evidence>
<keyword evidence="2" id="KW-0472">Membrane</keyword>
<dbReference type="InterPro" id="IPR013783">
    <property type="entry name" value="Ig-like_fold"/>
</dbReference>
<evidence type="ECO:0000259" key="3">
    <source>
        <dbReference type="PROSITE" id="PS50853"/>
    </source>
</evidence>
<dbReference type="Proteomes" id="UP000694888">
    <property type="component" value="Unplaced"/>
</dbReference>
<feature type="domain" description="Fibronectin type-III" evidence="3">
    <location>
        <begin position="1"/>
        <end position="80"/>
    </location>
</feature>
<evidence type="ECO:0000313" key="5">
    <source>
        <dbReference type="RefSeq" id="XP_012941574.2"/>
    </source>
</evidence>
<feature type="region of interest" description="Disordered" evidence="1">
    <location>
        <begin position="408"/>
        <end position="444"/>
    </location>
</feature>
<keyword evidence="2" id="KW-0812">Transmembrane</keyword>